<dbReference type="PANTHER" id="PTHR14332">
    <property type="entry name" value="DISRUPTED IN SCHIZOPHRENIA 1 PROTEIN"/>
    <property type="match status" value="1"/>
</dbReference>
<dbReference type="InterPro" id="IPR026081">
    <property type="entry name" value="DISC1"/>
</dbReference>
<evidence type="ECO:0000313" key="3">
    <source>
        <dbReference type="Ensembl" id="ENSCCNP00000016105.1"/>
    </source>
</evidence>
<sequence length="936" mass="100940">MLAFLSVLQADFLGTWRVDRVPFTSVSALSSCLPLPLGPPACWAGWGGGSCTSRPSRSGGGDEVRHLRDCSPPAVSFRRRRLARRPGYMRSAAGPGIGFLSSAVGTPCQAPGSLSSEESRAGQCSLDLSSWQGPGVGSPVPKDLPATTVVLVDPLSSAQTSVRRTPVGFGVQLRPGTGLPDRQTRPCGPGDAGCLQKLLSMDTSEARAMGLWPTGSLAPVKVSGNRCSLRSGPQGPPGPPGSQDTFTSSFSFIQLSLDPGSAGERGEAEGCPPSREAECSHRSSQEMGDKAASSDRPHGDLQCLSQTFSLTATQGSADSAQMAMRSSNPQCDTLSFLDVDGSSSSLDSSSTGCGGDKGSSSQDAHDWDTLLREWEPVLHTCLLSHHRQLEVDNILKIKASKLQEKAIEDGDYGDKQPSVWGHSVEVGEGWSGGTGIYFEFHGPFSLLSLGFPAETLKQRLEDLEQESDSLALALPSQQPAVHSFLGHLATQARAALHQATQTGSDDTPTPLGGEVRLLEPTAQDSLQASVTRWERLLQEKQLLQKEIEALQAKMSVLEAKDQQLRREMEEFELQLQWQSCNLMPLMARLSPGQLQEASQATRDTLASARQVPFFVEPPETIKSLQERTKSLHLSVKEITVKVCTMERLCSILRRRLSDLETRLPTLLEAQMLAVAGSHFCTAKDLEEEIRSLTSEREGLEAVLGRLSALSSRTPWKLAGIKEDYSRLKRELRLREAAHQASVKENTAKYMEELEARLSSSQCPLLGKVWEADLEACGLLMQSLQLQEARVSLCAEDEAQTDGAGTAAWMAPAVLPRPHCEDDGKTPCQAFHECRACLAPSLCCAGSEQKEESCVLFADLGEKCKAIGAKLQHLEGQLHAAIHSQDEDLIHILCLGELKMVKETLQSMTLQLQPAKEAEEGEAVAFHPTAGAQEAPA</sequence>
<feature type="coiled-coil region" evidence="1">
    <location>
        <begin position="533"/>
        <end position="574"/>
    </location>
</feature>
<dbReference type="GO" id="GO:0045111">
    <property type="term" value="C:intermediate filament cytoskeleton"/>
    <property type="evidence" value="ECO:0007669"/>
    <property type="project" value="TreeGrafter"/>
</dbReference>
<evidence type="ECO:0000256" key="2">
    <source>
        <dbReference type="SAM" id="MobiDB-lite"/>
    </source>
</evidence>
<feature type="compositionally biased region" description="Basic and acidic residues" evidence="2">
    <location>
        <begin position="275"/>
        <end position="299"/>
    </location>
</feature>
<dbReference type="GO" id="GO:0001764">
    <property type="term" value="P:neuron migration"/>
    <property type="evidence" value="ECO:0007669"/>
    <property type="project" value="TreeGrafter"/>
</dbReference>
<dbReference type="GO" id="GO:0060271">
    <property type="term" value="P:cilium assembly"/>
    <property type="evidence" value="ECO:0007669"/>
    <property type="project" value="TreeGrafter"/>
</dbReference>
<dbReference type="Ensembl" id="ENSCCNT00000021008.1">
    <property type="protein sequence ID" value="ENSCCNP00000016105.1"/>
    <property type="gene ID" value="ENSCCNG00000014543.1"/>
</dbReference>
<keyword evidence="1" id="KW-0175">Coiled coil</keyword>
<accession>A0A8C0WSW8</accession>
<evidence type="ECO:0000256" key="1">
    <source>
        <dbReference type="SAM" id="Coils"/>
    </source>
</evidence>
<feature type="region of interest" description="Disordered" evidence="2">
    <location>
        <begin position="168"/>
        <end position="187"/>
    </location>
</feature>
<dbReference type="PANTHER" id="PTHR14332:SF3">
    <property type="entry name" value="DISRUPTED IN SCHIZOPHRENIA 1 PROTEIN"/>
    <property type="match status" value="1"/>
</dbReference>
<dbReference type="AlphaFoldDB" id="A0A8C0WSW8"/>
<proteinExistence type="predicted"/>
<feature type="compositionally biased region" description="Polar residues" evidence="2">
    <location>
        <begin position="244"/>
        <end position="254"/>
    </location>
</feature>
<feature type="region of interest" description="Disordered" evidence="2">
    <location>
        <begin position="342"/>
        <end position="364"/>
    </location>
</feature>
<dbReference type="GO" id="GO:0005874">
    <property type="term" value="C:microtubule"/>
    <property type="evidence" value="ECO:0007669"/>
    <property type="project" value="TreeGrafter"/>
</dbReference>
<protein>
    <recommendedName>
        <fullName evidence="4">Disrupted in schizophrenia 1 protein</fullName>
    </recommendedName>
</protein>
<organism evidence="3">
    <name type="scientific">Castor canadensis</name>
    <name type="common">American beaver</name>
    <dbReference type="NCBI Taxonomy" id="51338"/>
    <lineage>
        <taxon>Eukaryota</taxon>
        <taxon>Metazoa</taxon>
        <taxon>Chordata</taxon>
        <taxon>Craniata</taxon>
        <taxon>Vertebrata</taxon>
        <taxon>Euteleostomi</taxon>
        <taxon>Mammalia</taxon>
        <taxon>Eutheria</taxon>
        <taxon>Euarchontoglires</taxon>
        <taxon>Glires</taxon>
        <taxon>Rodentia</taxon>
        <taxon>Castorimorpha</taxon>
        <taxon>Castoridae</taxon>
        <taxon>Castor</taxon>
    </lineage>
</organism>
<gene>
    <name evidence="3" type="primary">Disc1</name>
</gene>
<name>A0A8C0WSW8_CASCN</name>
<evidence type="ECO:0008006" key="4">
    <source>
        <dbReference type="Google" id="ProtNLM"/>
    </source>
</evidence>
<dbReference type="GO" id="GO:0005815">
    <property type="term" value="C:microtubule organizing center"/>
    <property type="evidence" value="ECO:0007669"/>
    <property type="project" value="TreeGrafter"/>
</dbReference>
<feature type="compositionally biased region" description="Low complexity" evidence="2">
    <location>
        <begin position="342"/>
        <end position="351"/>
    </location>
</feature>
<reference evidence="3" key="1">
    <citation type="submission" date="2023-09" db="UniProtKB">
        <authorList>
            <consortium name="Ensembl"/>
        </authorList>
    </citation>
    <scope>IDENTIFICATION</scope>
</reference>
<feature type="region of interest" description="Disordered" evidence="2">
    <location>
        <begin position="223"/>
        <end position="299"/>
    </location>
</feature>